<comment type="caution">
    <text evidence="1">The sequence shown here is derived from an EMBL/GenBank/DDBJ whole genome shotgun (WGS) entry which is preliminary data.</text>
</comment>
<proteinExistence type="predicted"/>
<dbReference type="EMBL" id="WNYA01000007">
    <property type="protein sequence ID" value="KAG8564242.1"/>
    <property type="molecule type" value="Genomic_DNA"/>
</dbReference>
<evidence type="ECO:0000313" key="2">
    <source>
        <dbReference type="Proteomes" id="UP000824782"/>
    </source>
</evidence>
<accession>A0AAV7AWA0</accession>
<gene>
    <name evidence="1" type="ORF">GDO81_016381</name>
</gene>
<sequence>MCLLPAECPRHGNLQLQDGRGVSPLLTLLQFPTKLLGHPLLRHLSQRETNAGVLFATDRGTSALHAQRRGRPPLCPNQHRLHHLFCLWVGVSGWLVTTYRRLLWVTMSRWG</sequence>
<keyword evidence="2" id="KW-1185">Reference proteome</keyword>
<protein>
    <submittedName>
        <fullName evidence="1">Uncharacterized protein</fullName>
    </submittedName>
</protein>
<dbReference type="AlphaFoldDB" id="A0AAV7AWA0"/>
<reference evidence="1" key="1">
    <citation type="thesis" date="2020" institute="ProQuest LLC" country="789 East Eisenhower Parkway, Ann Arbor, MI, USA">
        <title>Comparative Genomics and Chromosome Evolution.</title>
        <authorList>
            <person name="Mudd A.B."/>
        </authorList>
    </citation>
    <scope>NUCLEOTIDE SEQUENCE</scope>
    <source>
        <strain evidence="1">237g6f4</strain>
        <tissue evidence="1">Blood</tissue>
    </source>
</reference>
<name>A0AAV7AWA0_ENGPU</name>
<evidence type="ECO:0000313" key="1">
    <source>
        <dbReference type="EMBL" id="KAG8564242.1"/>
    </source>
</evidence>
<organism evidence="1 2">
    <name type="scientific">Engystomops pustulosus</name>
    <name type="common">Tungara frog</name>
    <name type="synonym">Physalaemus pustulosus</name>
    <dbReference type="NCBI Taxonomy" id="76066"/>
    <lineage>
        <taxon>Eukaryota</taxon>
        <taxon>Metazoa</taxon>
        <taxon>Chordata</taxon>
        <taxon>Craniata</taxon>
        <taxon>Vertebrata</taxon>
        <taxon>Euteleostomi</taxon>
        <taxon>Amphibia</taxon>
        <taxon>Batrachia</taxon>
        <taxon>Anura</taxon>
        <taxon>Neobatrachia</taxon>
        <taxon>Hyloidea</taxon>
        <taxon>Leptodactylidae</taxon>
        <taxon>Leiuperinae</taxon>
        <taxon>Engystomops</taxon>
    </lineage>
</organism>
<dbReference type="Proteomes" id="UP000824782">
    <property type="component" value="Unassembled WGS sequence"/>
</dbReference>